<dbReference type="OrthoDB" id="9803913at2"/>
<dbReference type="GO" id="GO:0005829">
    <property type="term" value="C:cytosol"/>
    <property type="evidence" value="ECO:0007669"/>
    <property type="project" value="TreeGrafter"/>
</dbReference>
<dbReference type="AlphaFoldDB" id="A0A1H5UYJ1"/>
<evidence type="ECO:0000259" key="5">
    <source>
        <dbReference type="SMART" id="SM00479"/>
    </source>
</evidence>
<organism evidence="6 7">
    <name type="scientific">Thauera chlorobenzoica</name>
    <dbReference type="NCBI Taxonomy" id="96773"/>
    <lineage>
        <taxon>Bacteria</taxon>
        <taxon>Pseudomonadati</taxon>
        <taxon>Pseudomonadota</taxon>
        <taxon>Betaproteobacteria</taxon>
        <taxon>Rhodocyclales</taxon>
        <taxon>Zoogloeaceae</taxon>
        <taxon>Thauera</taxon>
    </lineage>
</organism>
<dbReference type="GO" id="GO:0045004">
    <property type="term" value="P:DNA replication proofreading"/>
    <property type="evidence" value="ECO:0007669"/>
    <property type="project" value="TreeGrafter"/>
</dbReference>
<name>A0A1H5UYJ1_9RHOO</name>
<dbReference type="GO" id="GO:0008408">
    <property type="term" value="F:3'-5' exonuclease activity"/>
    <property type="evidence" value="ECO:0007669"/>
    <property type="project" value="TreeGrafter"/>
</dbReference>
<dbReference type="PANTHER" id="PTHR30231:SF41">
    <property type="entry name" value="DNA POLYMERASE III SUBUNIT EPSILON"/>
    <property type="match status" value="1"/>
</dbReference>
<keyword evidence="7" id="KW-1185">Reference proteome</keyword>
<dbReference type="RefSeq" id="WP_075148740.1">
    <property type="nucleotide sequence ID" value="NZ_CP018839.1"/>
</dbReference>
<accession>A0A1H5UYJ1</accession>
<dbReference type="SUPFAM" id="SSF53098">
    <property type="entry name" value="Ribonuclease H-like"/>
    <property type="match status" value="1"/>
</dbReference>
<protein>
    <recommendedName>
        <fullName evidence="1">DNA-directed DNA polymerase</fullName>
        <ecNumber evidence="1">2.7.7.7</ecNumber>
    </recommendedName>
</protein>
<keyword evidence="6" id="KW-0808">Transferase</keyword>
<dbReference type="STRING" id="96773.Tchl_2545"/>
<dbReference type="EMBL" id="CP018839">
    <property type="protein sequence ID" value="APR05371.1"/>
    <property type="molecule type" value="Genomic_DNA"/>
</dbReference>
<dbReference type="Pfam" id="PF00929">
    <property type="entry name" value="RNase_T"/>
    <property type="match status" value="1"/>
</dbReference>
<dbReference type="SMART" id="SM00479">
    <property type="entry name" value="EXOIII"/>
    <property type="match status" value="1"/>
</dbReference>
<dbReference type="InterPro" id="IPR013520">
    <property type="entry name" value="Ribonucl_H"/>
</dbReference>
<feature type="domain" description="Exonuclease" evidence="5">
    <location>
        <begin position="547"/>
        <end position="715"/>
    </location>
</feature>
<dbReference type="InterPro" id="IPR036397">
    <property type="entry name" value="RNaseH_sf"/>
</dbReference>
<sequence length="738" mass="81848">MPAGVRFVFAVIVLFLLMTGPFLLTALIIWTETQASGRALLVQVLSPHLTLGFVLTALGFAAGVGVVRMLFRQYVQGLLRMAEHLGLMLGANRGFRVQPEGPPEVQALAQAANELAGQRDALMVDVEAQIARAKESLELEKNRLAALMSELTQSVVVCNLDGRVLLYNQRARTQFRALSEAPGVAGGGELIGLGRSIYAVFERNLIAHALDTIQVQLRRGDSEVQANFVTTTRAGQLLRVQMAPVLSAAEPVPAAPGQGSEARPEGPADVGRMLTGFILMLDNITRNVETESRRDRMLHELTEGNRASLANVRAAVEMLEYGDLPDDMRDRFRKVIRDEVQSMSTRLDSTATEFADALKVRWPLEDMLGADLIAAAQRRIEQCIGLPTKLEDIDVSLWVKVDSFSLIQAITYLASRLSDEFGVREVRFRLSAAGRLAHLDLIWSGQAMSTETVMGWELESMRFEGESSPLSVRDVIDRHDGEMWLEREKVRHRAFFRILLPAAAPREVLESGIHLRGEGRPEYYDFDLFAWSEKSHELEERRLTELTFTVFDTETTGLNPSQGDEIIQIGATRIVNGKLLRSESFEQLVDPQRALSAESAKVHGISAEMLHGQPTIDKVLPAFHAFAADTVLIAHNAAFDMRFLQLKETQTGLRFDQPVLDTLLLSAVVHPQQASHRLEAIAERLGLTIVGRHTALGDAIVTAEVFLKLVPLLAEMGIHTLRDARKAAEKSYYARIRY</sequence>
<evidence type="ECO:0000256" key="1">
    <source>
        <dbReference type="ARBA" id="ARBA00012417"/>
    </source>
</evidence>
<evidence type="ECO:0000256" key="4">
    <source>
        <dbReference type="ARBA" id="ARBA00049244"/>
    </source>
</evidence>
<dbReference type="InterPro" id="IPR012337">
    <property type="entry name" value="RNaseH-like_sf"/>
</dbReference>
<evidence type="ECO:0000256" key="2">
    <source>
        <dbReference type="ARBA" id="ARBA00025483"/>
    </source>
</evidence>
<evidence type="ECO:0000313" key="6">
    <source>
        <dbReference type="EMBL" id="APR05371.1"/>
    </source>
</evidence>
<dbReference type="KEGG" id="tcl:Tchl_2545"/>
<gene>
    <name evidence="6" type="ORF">Tchl_2545</name>
</gene>
<dbReference type="GO" id="GO:0003677">
    <property type="term" value="F:DNA binding"/>
    <property type="evidence" value="ECO:0007669"/>
    <property type="project" value="InterPro"/>
</dbReference>
<evidence type="ECO:0000256" key="3">
    <source>
        <dbReference type="ARBA" id="ARBA00026073"/>
    </source>
</evidence>
<proteinExistence type="predicted"/>
<comment type="subunit">
    <text evidence="3">DNA polymerase III contains a core (composed of alpha, epsilon and theta chains) that associates with a tau subunit. This core dimerizes to form the POLIII' complex. PolIII' associates with the gamma complex (composed of gamma, delta, delta', psi and chi chains) and with the beta chain to form the complete DNA polymerase III complex.</text>
</comment>
<dbReference type="NCBIfam" id="TIGR00573">
    <property type="entry name" value="dnaq"/>
    <property type="match status" value="1"/>
</dbReference>
<dbReference type="Gene3D" id="3.30.420.10">
    <property type="entry name" value="Ribonuclease H-like superfamily/Ribonuclease H"/>
    <property type="match status" value="1"/>
</dbReference>
<dbReference type="Proteomes" id="UP000185739">
    <property type="component" value="Chromosome"/>
</dbReference>
<dbReference type="PANTHER" id="PTHR30231">
    <property type="entry name" value="DNA POLYMERASE III SUBUNIT EPSILON"/>
    <property type="match status" value="1"/>
</dbReference>
<dbReference type="CDD" id="cd06127">
    <property type="entry name" value="DEDDh"/>
    <property type="match status" value="1"/>
</dbReference>
<dbReference type="InterPro" id="IPR006054">
    <property type="entry name" value="DnaQ"/>
</dbReference>
<reference evidence="6 7" key="1">
    <citation type="submission" date="2016-12" db="EMBL/GenBank/DDBJ databases">
        <title>Complete genome sequence of Thauera chlorobenzoica, a Betaproteobacterium degrading haloaromatics anaerobically to CO2 and halides.</title>
        <authorList>
            <person name="Goris T."/>
            <person name="Mergelsberg M."/>
            <person name="Boll M."/>
        </authorList>
    </citation>
    <scope>NUCLEOTIDE SEQUENCE [LARGE SCALE GENOMIC DNA]</scope>
    <source>
        <strain evidence="6 7">3CB1</strain>
    </source>
</reference>
<dbReference type="FunFam" id="3.30.420.10:FF:000045">
    <property type="entry name" value="3'-5' exonuclease DinG"/>
    <property type="match status" value="1"/>
</dbReference>
<comment type="function">
    <text evidence="2">DNA polymerase III is a complex, multichain enzyme responsible for most of the replicative synthesis in bacteria. The epsilon subunit contain the editing function and is a proofreading 3'-5' exonuclease.</text>
</comment>
<comment type="catalytic activity">
    <reaction evidence="4">
        <text>DNA(n) + a 2'-deoxyribonucleoside 5'-triphosphate = DNA(n+1) + diphosphate</text>
        <dbReference type="Rhea" id="RHEA:22508"/>
        <dbReference type="Rhea" id="RHEA-COMP:17339"/>
        <dbReference type="Rhea" id="RHEA-COMP:17340"/>
        <dbReference type="ChEBI" id="CHEBI:33019"/>
        <dbReference type="ChEBI" id="CHEBI:61560"/>
        <dbReference type="ChEBI" id="CHEBI:173112"/>
        <dbReference type="EC" id="2.7.7.7"/>
    </reaction>
</comment>
<keyword evidence="6" id="KW-0548">Nucleotidyltransferase</keyword>
<evidence type="ECO:0000313" key="7">
    <source>
        <dbReference type="Proteomes" id="UP000185739"/>
    </source>
</evidence>
<dbReference type="EC" id="2.7.7.7" evidence="1"/>
<dbReference type="GO" id="GO:0003887">
    <property type="term" value="F:DNA-directed DNA polymerase activity"/>
    <property type="evidence" value="ECO:0007669"/>
    <property type="project" value="UniProtKB-EC"/>
</dbReference>
<dbReference type="Gene3D" id="3.30.450.20">
    <property type="entry name" value="PAS domain"/>
    <property type="match status" value="1"/>
</dbReference>